<keyword evidence="1" id="KW-0472">Membrane</keyword>
<reference evidence="4" key="1">
    <citation type="submission" date="2020-05" db="EMBL/GenBank/DDBJ databases">
        <authorList>
            <person name="Chiriac C."/>
            <person name="Salcher M."/>
            <person name="Ghai R."/>
            <person name="Kavagutti S V."/>
        </authorList>
    </citation>
    <scope>NUCLEOTIDE SEQUENCE</scope>
</reference>
<feature type="transmembrane region" description="Helical" evidence="1">
    <location>
        <begin position="98"/>
        <end position="116"/>
    </location>
</feature>
<evidence type="ECO:0000313" key="2">
    <source>
        <dbReference type="EMBL" id="CAB4714114.1"/>
    </source>
</evidence>
<name>A0A6J7MWM5_9ZZZZ</name>
<dbReference type="EMBL" id="CAFBPQ010000129">
    <property type="protein sequence ID" value="CAB5034928.1"/>
    <property type="molecule type" value="Genomic_DNA"/>
</dbReference>
<dbReference type="EMBL" id="CAEZYK010000005">
    <property type="protein sequence ID" value="CAB4714114.1"/>
    <property type="molecule type" value="Genomic_DNA"/>
</dbReference>
<accession>A0A6J7MWM5</accession>
<dbReference type="EMBL" id="CAFBOF010000030">
    <property type="protein sequence ID" value="CAB4982733.1"/>
    <property type="molecule type" value="Genomic_DNA"/>
</dbReference>
<dbReference type="AlphaFoldDB" id="A0A6J7MWM5"/>
<sequence length="134" mass="13753">MDFDARTIALGLARGRVVVGIVASLLPRLATGAAPGAFGPRVGPLGRMLGARDLALGAGAVTSIKEKTHDAEWVGMGAIVDIADGVALLATRRLPVRARFIGIGALGAGVLGLFLARKLADERTVIDDEEMLGV</sequence>
<dbReference type="EMBL" id="CAFBMM010000029">
    <property type="protein sequence ID" value="CAB4905603.1"/>
    <property type="molecule type" value="Genomic_DNA"/>
</dbReference>
<protein>
    <submittedName>
        <fullName evidence="4">Unannotated protein</fullName>
    </submittedName>
</protein>
<keyword evidence="1" id="KW-1133">Transmembrane helix</keyword>
<proteinExistence type="predicted"/>
<evidence type="ECO:0000313" key="4">
    <source>
        <dbReference type="EMBL" id="CAB4982733.1"/>
    </source>
</evidence>
<gene>
    <name evidence="2" type="ORF">UFOPK2683_00171</name>
    <name evidence="3" type="ORF">UFOPK3605_00739</name>
    <name evidence="4" type="ORF">UFOPK3897_01213</name>
    <name evidence="5" type="ORF">UFOPK4121_01788</name>
</gene>
<evidence type="ECO:0000313" key="3">
    <source>
        <dbReference type="EMBL" id="CAB4905603.1"/>
    </source>
</evidence>
<organism evidence="4">
    <name type="scientific">freshwater metagenome</name>
    <dbReference type="NCBI Taxonomy" id="449393"/>
    <lineage>
        <taxon>unclassified sequences</taxon>
        <taxon>metagenomes</taxon>
        <taxon>ecological metagenomes</taxon>
    </lineage>
</organism>
<evidence type="ECO:0000256" key="1">
    <source>
        <dbReference type="SAM" id="Phobius"/>
    </source>
</evidence>
<evidence type="ECO:0000313" key="5">
    <source>
        <dbReference type="EMBL" id="CAB5034928.1"/>
    </source>
</evidence>
<keyword evidence="1" id="KW-0812">Transmembrane</keyword>